<dbReference type="InterPro" id="IPR014718">
    <property type="entry name" value="GH-type_carb-bd"/>
</dbReference>
<name>A0AAJ7VXM9_CEPCN</name>
<comment type="function">
    <text evidence="8">Mutarotase that catalyzes the interconversion of beta-D-galactose and alpha-D-galactose during galactose metabolism. Beta-D-galactose is metabolized in the liver into glucose 1-phosphate, the primary metabolic fuel, by the action of four enzymes that constitute the Leloir pathway: GALM, GALK1 (galactokinase), GALT (galactose-1-phosphate uridylyltransferase) and GALE (UDP-galactose-4'-epimerase). Involved in the maintenance of the equilibrium between the beta- and alpha-anomers of galactose, therefore ensuring a sufficient supply of the alpha-anomer for GALK1. Also active on D-glucose although shows a preference for galactose over glucose.</text>
</comment>
<keyword evidence="6" id="KW-0119">Carbohydrate metabolism</keyword>
<comment type="pathway">
    <text evidence="2">Carbohydrate metabolism; galactose metabolism.</text>
</comment>
<dbReference type="Gene3D" id="2.70.98.10">
    <property type="match status" value="1"/>
</dbReference>
<reference evidence="10" key="1">
    <citation type="submission" date="2025-08" db="UniProtKB">
        <authorList>
            <consortium name="RefSeq"/>
        </authorList>
    </citation>
    <scope>IDENTIFICATION</scope>
</reference>
<dbReference type="PANTHER" id="PTHR10091:SF0">
    <property type="entry name" value="GALACTOSE MUTAROTASE"/>
    <property type="match status" value="1"/>
</dbReference>
<dbReference type="GO" id="GO:0030246">
    <property type="term" value="F:carbohydrate binding"/>
    <property type="evidence" value="ECO:0007669"/>
    <property type="project" value="InterPro"/>
</dbReference>
<evidence type="ECO:0000256" key="8">
    <source>
        <dbReference type="ARBA" id="ARBA00045743"/>
    </source>
</evidence>
<dbReference type="InterPro" id="IPR047215">
    <property type="entry name" value="Galactose_mutarotase-like"/>
</dbReference>
<dbReference type="InterPro" id="IPR008183">
    <property type="entry name" value="Aldose_1/G6P_1-epimerase"/>
</dbReference>
<dbReference type="GeneID" id="107263872"/>
<evidence type="ECO:0000256" key="4">
    <source>
        <dbReference type="ARBA" id="ARBA00021023"/>
    </source>
</evidence>
<evidence type="ECO:0000313" key="9">
    <source>
        <dbReference type="Proteomes" id="UP000694920"/>
    </source>
</evidence>
<dbReference type="GO" id="GO:0006006">
    <property type="term" value="P:glucose metabolic process"/>
    <property type="evidence" value="ECO:0007669"/>
    <property type="project" value="TreeGrafter"/>
</dbReference>
<keyword evidence="5" id="KW-0413">Isomerase</keyword>
<dbReference type="CDD" id="cd09019">
    <property type="entry name" value="galactose_mutarotase_like"/>
    <property type="match status" value="1"/>
</dbReference>
<protein>
    <recommendedName>
        <fullName evidence="4">Galactose mutarotase</fullName>
    </recommendedName>
    <alternativeName>
        <fullName evidence="7">Aldose 1-epimerase</fullName>
    </alternativeName>
</protein>
<dbReference type="RefSeq" id="XP_024936979.1">
    <property type="nucleotide sequence ID" value="XM_025081211.1"/>
</dbReference>
<keyword evidence="9" id="KW-1185">Reference proteome</keyword>
<dbReference type="Proteomes" id="UP000694920">
    <property type="component" value="Unplaced"/>
</dbReference>
<dbReference type="GO" id="GO:0004034">
    <property type="term" value="F:aldose 1-epimerase activity"/>
    <property type="evidence" value="ECO:0007669"/>
    <property type="project" value="UniProtKB-EC"/>
</dbReference>
<dbReference type="AlphaFoldDB" id="A0AAJ7VXM9"/>
<dbReference type="GO" id="GO:0033499">
    <property type="term" value="P:galactose catabolic process via UDP-galactose, Leloir pathway"/>
    <property type="evidence" value="ECO:0007669"/>
    <property type="project" value="TreeGrafter"/>
</dbReference>
<evidence type="ECO:0000256" key="7">
    <source>
        <dbReference type="ARBA" id="ARBA00032729"/>
    </source>
</evidence>
<evidence type="ECO:0000256" key="1">
    <source>
        <dbReference type="ARBA" id="ARBA00001712"/>
    </source>
</evidence>
<evidence type="ECO:0000256" key="5">
    <source>
        <dbReference type="ARBA" id="ARBA00023235"/>
    </source>
</evidence>
<evidence type="ECO:0000256" key="6">
    <source>
        <dbReference type="ARBA" id="ARBA00023277"/>
    </source>
</evidence>
<evidence type="ECO:0000313" key="10">
    <source>
        <dbReference type="RefSeq" id="XP_024936979.1"/>
    </source>
</evidence>
<evidence type="ECO:0000256" key="2">
    <source>
        <dbReference type="ARBA" id="ARBA00004947"/>
    </source>
</evidence>
<dbReference type="SUPFAM" id="SSF74650">
    <property type="entry name" value="Galactose mutarotase-like"/>
    <property type="match status" value="1"/>
</dbReference>
<dbReference type="Pfam" id="PF01263">
    <property type="entry name" value="Aldose_epim"/>
    <property type="match status" value="1"/>
</dbReference>
<accession>A0AAJ7VXM9</accession>
<proteinExistence type="inferred from homology"/>
<comment type="similarity">
    <text evidence="3">Belongs to the aldose epimerase family.</text>
</comment>
<gene>
    <name evidence="10" type="primary">LOC107263872</name>
</gene>
<comment type="catalytic activity">
    <reaction evidence="1">
        <text>alpha-D-galactose = beta-D-galactose</text>
        <dbReference type="Rhea" id="RHEA:28675"/>
        <dbReference type="ChEBI" id="CHEBI:27667"/>
        <dbReference type="ChEBI" id="CHEBI:28061"/>
        <dbReference type="EC" id="5.1.3.3"/>
    </reaction>
    <physiologicalReaction direction="right-to-left" evidence="1">
        <dbReference type="Rhea" id="RHEA:28677"/>
    </physiologicalReaction>
</comment>
<dbReference type="KEGG" id="ccin:107263872"/>
<organism evidence="9 10">
    <name type="scientific">Cephus cinctus</name>
    <name type="common">Wheat stem sawfly</name>
    <dbReference type="NCBI Taxonomy" id="211228"/>
    <lineage>
        <taxon>Eukaryota</taxon>
        <taxon>Metazoa</taxon>
        <taxon>Ecdysozoa</taxon>
        <taxon>Arthropoda</taxon>
        <taxon>Hexapoda</taxon>
        <taxon>Insecta</taxon>
        <taxon>Pterygota</taxon>
        <taxon>Neoptera</taxon>
        <taxon>Endopterygota</taxon>
        <taxon>Hymenoptera</taxon>
        <taxon>Cephoidea</taxon>
        <taxon>Cephidae</taxon>
        <taxon>Cephus</taxon>
    </lineage>
</organism>
<dbReference type="PANTHER" id="PTHR10091">
    <property type="entry name" value="ALDOSE-1-EPIMERASE"/>
    <property type="match status" value="1"/>
</dbReference>
<evidence type="ECO:0000256" key="3">
    <source>
        <dbReference type="ARBA" id="ARBA00006206"/>
    </source>
</evidence>
<sequence length="457" mass="50547">MAVSDCMCRNATIVEGIFGEIDPGIGSAKIQTDKLKYGEENFMESDSLTSGSSNGKLFEESLPVIIKSYTMTNTNRMEVVIITFGATIVSLKCPDKFGTPADIVLGFNDLDSYLNPALNPFIGCVLGRCANRIKNGSFSIKDMDYQLSKNDNGKDHLHGGVNGFGRQIWDSHIDGCSVVMSYLSEAGDEGYPGAVLTTVRFKLTADNKLEITMRATTSKPTIVNLSHGSLFNLAGHGAGEKELKNHIVSLNCDRWTFADYTDPVPTGAIRGVGGTVMDLRIPGLLGERMSKVPPGEGFDHNFCVTRSWQPGLSFVARMLHPRSGRILEVYSDQPGVQFYTGGRLLQPETNLPGLDKRCAEYLKEQSEMEYISYYEYGEEEEETEKSEPRSLKSTKPVEFIPGKNGACYKKNHAFSIQPQAYPNAVNFSHFPCTILRPGQIYYHDLTYKFGVQLGNYM</sequence>
<dbReference type="InterPro" id="IPR011013">
    <property type="entry name" value="Gal_mutarotase_sf_dom"/>
</dbReference>